<organism evidence="1 2">
    <name type="scientific">Sphingobacterium chuzhouense</name>
    <dbReference type="NCBI Taxonomy" id="1742264"/>
    <lineage>
        <taxon>Bacteria</taxon>
        <taxon>Pseudomonadati</taxon>
        <taxon>Bacteroidota</taxon>
        <taxon>Sphingobacteriia</taxon>
        <taxon>Sphingobacteriales</taxon>
        <taxon>Sphingobacteriaceae</taxon>
        <taxon>Sphingobacterium</taxon>
    </lineage>
</organism>
<evidence type="ECO:0008006" key="3">
    <source>
        <dbReference type="Google" id="ProtNLM"/>
    </source>
</evidence>
<evidence type="ECO:0000313" key="2">
    <source>
        <dbReference type="Proteomes" id="UP000651112"/>
    </source>
</evidence>
<proteinExistence type="predicted"/>
<evidence type="ECO:0000313" key="1">
    <source>
        <dbReference type="EMBL" id="MBD1423279.1"/>
    </source>
</evidence>
<name>A0ABR7XW42_9SPHI</name>
<gene>
    <name evidence="1" type="ORF">H8B21_17065</name>
</gene>
<accession>A0ABR7XW42</accession>
<dbReference type="EMBL" id="JACNYL010000004">
    <property type="protein sequence ID" value="MBD1423279.1"/>
    <property type="molecule type" value="Genomic_DNA"/>
</dbReference>
<sequence>MKTNILNNIRKCQYVSRTSMMGLSVALTCIACEKSEDNRGTEIGIQVSATGHFDEWINELDLPVEGGKDTIYVFSSSDILMAIQPPASEEWVKVSEEKYMPDLQATRIILEVEPLEDNLDRRVSTLNISNQEPYSRKFLKMTQGYGARYTNDFSWLRYGNGNPQQANGVLIAQWNPTQQQQGWTSTILEGQTQAFVYGKNDYVQIGSETTGANLLTPIISGVERDSLLVLTFNAVSFVSEEGEPDNTKLTIKLTGGEFEEGEVSHVLDIPHFDKESALMTSKMWENTWFKLDIRKPQSNPTSSTMQVEFINGAGTGTAKNRVFLDNVKLYTKARFEQENR</sequence>
<reference evidence="1 2" key="1">
    <citation type="submission" date="2020-08" db="EMBL/GenBank/DDBJ databases">
        <title>Sphingobacterium sp. DN00404 isolated from aquaculture water.</title>
        <authorList>
            <person name="Zhang M."/>
        </authorList>
    </citation>
    <scope>NUCLEOTIDE SEQUENCE [LARGE SCALE GENOMIC DNA]</scope>
    <source>
        <strain evidence="1 2">KCTC 42746</strain>
    </source>
</reference>
<dbReference type="RefSeq" id="WP_190315077.1">
    <property type="nucleotide sequence ID" value="NZ_JACNYL010000004.1"/>
</dbReference>
<dbReference type="Proteomes" id="UP000651112">
    <property type="component" value="Unassembled WGS sequence"/>
</dbReference>
<protein>
    <recommendedName>
        <fullName evidence="3">DUF5689 domain-containing protein</fullName>
    </recommendedName>
</protein>
<comment type="caution">
    <text evidence="1">The sequence shown here is derived from an EMBL/GenBank/DDBJ whole genome shotgun (WGS) entry which is preliminary data.</text>
</comment>
<keyword evidence="2" id="KW-1185">Reference proteome</keyword>